<feature type="compositionally biased region" description="Polar residues" evidence="8">
    <location>
        <begin position="285"/>
        <end position="299"/>
    </location>
</feature>
<dbReference type="PROSITE" id="PS50011">
    <property type="entry name" value="PROTEIN_KINASE_DOM"/>
    <property type="match status" value="1"/>
</dbReference>
<gene>
    <name evidence="10" type="ORF">HK105_206560</name>
</gene>
<dbReference type="Gene3D" id="3.30.200.20">
    <property type="entry name" value="Phosphorylase Kinase, domain 1"/>
    <property type="match status" value="1"/>
</dbReference>
<feature type="binding site" evidence="7">
    <location>
        <position position="370"/>
    </location>
    <ligand>
        <name>ATP</name>
        <dbReference type="ChEBI" id="CHEBI:30616"/>
    </ligand>
</feature>
<feature type="region of interest" description="Disordered" evidence="8">
    <location>
        <begin position="1"/>
        <end position="145"/>
    </location>
</feature>
<evidence type="ECO:0000259" key="9">
    <source>
        <dbReference type="PROSITE" id="PS50011"/>
    </source>
</evidence>
<keyword evidence="11" id="KW-1185">Reference proteome</keyword>
<evidence type="ECO:0000256" key="8">
    <source>
        <dbReference type="SAM" id="MobiDB-lite"/>
    </source>
</evidence>
<evidence type="ECO:0000313" key="11">
    <source>
        <dbReference type="Proteomes" id="UP001527925"/>
    </source>
</evidence>
<dbReference type="PANTHER" id="PTHR43671:SF13">
    <property type="entry name" value="SERINE_THREONINE-PROTEIN KINASE NEK2"/>
    <property type="match status" value="1"/>
</dbReference>
<comment type="similarity">
    <text evidence="1">Belongs to the protein kinase superfamily. NEK Ser/Thr protein kinase family. NIMA subfamily.</text>
</comment>
<feature type="domain" description="Protein kinase" evidence="9">
    <location>
        <begin position="333"/>
        <end position="811"/>
    </location>
</feature>
<keyword evidence="5" id="KW-0418">Kinase</keyword>
<evidence type="ECO:0000313" key="10">
    <source>
        <dbReference type="EMBL" id="KAL2913969.1"/>
    </source>
</evidence>
<evidence type="ECO:0000256" key="5">
    <source>
        <dbReference type="ARBA" id="ARBA00022777"/>
    </source>
</evidence>
<feature type="compositionally biased region" description="Low complexity" evidence="8">
    <location>
        <begin position="64"/>
        <end position="75"/>
    </location>
</feature>
<dbReference type="InterPro" id="IPR008271">
    <property type="entry name" value="Ser/Thr_kinase_AS"/>
</dbReference>
<feature type="region of interest" description="Disordered" evidence="8">
    <location>
        <begin position="388"/>
        <end position="407"/>
    </location>
</feature>
<sequence length="833" mass="88075">MHPVATPRIVVRPSEPPAPSAAHVSPLGGGGPRAAPRLSGDQAEASLISSLARATADSLAVRDPSPITLPTSSSPVPIPVGARAGSFRSESGFAAADPCDDQDHGARQPGGRQASDDTGAGASQSSTAARRDVPAQANGFQLGVPGQLSSSLTAASFLPRAEIQVPLLGTLQAESPFPAAARSARSPEPQPAFPSARSDASFPLSPMPPMSAPPMSAPPDSGFSALSSNSSFGSGYAPHDFARHADRSGVRLRKPSSFSHVRSGSSGSGSAWSASHVNVRRKSNDPASPATSGSYSSVNPSPAASFLASFSESATRALPPHGHYTEGDEIGEYTIVRELGAGTFSRVFEATVRDAKDTEHQTVALKIIKKPTSIGMADAEQTPAVRTYRSGSLVSHPSDNTTPYGSGVSLSHVRPGNAHIPGRGAKPNCALVVQAQLDKETALWSRLHHPHILEMTDLIDLDDATVIVCELAKGGDLLGFIRKFGAPGLSEPVCQRLFYQLCTAIGYLHTEVGVFHRDIKLENILLDEERNVKLADFGLSEELVLPRSDSPVQPPDLQTSLDSGTTEGGTIDSHDDTAGYVTPDQSLHRSRSLLGPILLEVQHSDAPFFESRIQHQQQHQQHQQQFYLQRKGSEPHFDPNGHHAFGTAHMSMPRVRGSSRSDAGSFTAGGAFGGVGAVGGGGFAAGSLHYCAPEDLRRYSPTPLPNTHPRTSDPPLRPTIAVLRKPTADMWALGCVLYAMLTGRLPFSDSFLPRLQMCIANGKYDQGAVDAVFPNGATQRPGSVKEVVLGLLTVEPHERWTIERVLAHPWVQAGADLQDVVPITPLSPLSPRS</sequence>
<evidence type="ECO:0000256" key="2">
    <source>
        <dbReference type="ARBA" id="ARBA00012513"/>
    </source>
</evidence>
<dbReference type="InterPro" id="IPR050660">
    <property type="entry name" value="NEK_Ser/Thr_kinase"/>
</dbReference>
<feature type="compositionally biased region" description="Polar residues" evidence="8">
    <location>
        <begin position="556"/>
        <end position="565"/>
    </location>
</feature>
<evidence type="ECO:0000256" key="7">
    <source>
        <dbReference type="PROSITE-ProRule" id="PRU10141"/>
    </source>
</evidence>
<feature type="compositionally biased region" description="Pro residues" evidence="8">
    <location>
        <begin position="205"/>
        <end position="217"/>
    </location>
</feature>
<keyword evidence="4 7" id="KW-0547">Nucleotide-binding</keyword>
<name>A0ABR4N3A0_9FUNG</name>
<dbReference type="EC" id="2.7.11.1" evidence="2"/>
<dbReference type="InterPro" id="IPR017441">
    <property type="entry name" value="Protein_kinase_ATP_BS"/>
</dbReference>
<feature type="compositionally biased region" description="Low complexity" evidence="8">
    <location>
        <begin position="177"/>
        <end position="187"/>
    </location>
</feature>
<feature type="region of interest" description="Disordered" evidence="8">
    <location>
        <begin position="546"/>
        <end position="579"/>
    </location>
</feature>
<dbReference type="PROSITE" id="PS00108">
    <property type="entry name" value="PROTEIN_KINASE_ST"/>
    <property type="match status" value="1"/>
</dbReference>
<comment type="caution">
    <text evidence="10">The sequence shown here is derived from an EMBL/GenBank/DDBJ whole genome shotgun (WGS) entry which is preliminary data.</text>
</comment>
<feature type="compositionally biased region" description="Low complexity" evidence="8">
    <location>
        <begin position="118"/>
        <end position="128"/>
    </location>
</feature>
<keyword evidence="3" id="KW-0808">Transferase</keyword>
<dbReference type="InterPro" id="IPR000719">
    <property type="entry name" value="Prot_kinase_dom"/>
</dbReference>
<evidence type="ECO:0000256" key="6">
    <source>
        <dbReference type="ARBA" id="ARBA00022840"/>
    </source>
</evidence>
<dbReference type="SUPFAM" id="SSF56112">
    <property type="entry name" value="Protein kinase-like (PK-like)"/>
    <property type="match status" value="1"/>
</dbReference>
<protein>
    <recommendedName>
        <fullName evidence="2">non-specific serine/threonine protein kinase</fullName>
        <ecNumber evidence="2">2.7.11.1</ecNumber>
    </recommendedName>
</protein>
<feature type="compositionally biased region" description="Low complexity" evidence="8">
    <location>
        <begin position="256"/>
        <end position="277"/>
    </location>
</feature>
<dbReference type="Gene3D" id="1.10.510.10">
    <property type="entry name" value="Transferase(Phosphotransferase) domain 1"/>
    <property type="match status" value="2"/>
</dbReference>
<dbReference type="PANTHER" id="PTHR43671">
    <property type="entry name" value="SERINE/THREONINE-PROTEIN KINASE NEK"/>
    <property type="match status" value="1"/>
</dbReference>
<proteinExistence type="inferred from homology"/>
<organism evidence="10 11">
    <name type="scientific">Polyrhizophydium stewartii</name>
    <dbReference type="NCBI Taxonomy" id="2732419"/>
    <lineage>
        <taxon>Eukaryota</taxon>
        <taxon>Fungi</taxon>
        <taxon>Fungi incertae sedis</taxon>
        <taxon>Chytridiomycota</taxon>
        <taxon>Chytridiomycota incertae sedis</taxon>
        <taxon>Chytridiomycetes</taxon>
        <taxon>Rhizophydiales</taxon>
        <taxon>Rhizophydiales incertae sedis</taxon>
        <taxon>Polyrhizophydium</taxon>
    </lineage>
</organism>
<reference evidence="10 11" key="1">
    <citation type="submission" date="2023-09" db="EMBL/GenBank/DDBJ databases">
        <title>Pangenome analysis of Batrachochytrium dendrobatidis and related Chytrids.</title>
        <authorList>
            <person name="Yacoub M.N."/>
            <person name="Stajich J.E."/>
            <person name="James T.Y."/>
        </authorList>
    </citation>
    <scope>NUCLEOTIDE SEQUENCE [LARGE SCALE GENOMIC DNA]</scope>
    <source>
        <strain evidence="10 11">JEL0888</strain>
    </source>
</reference>
<evidence type="ECO:0000256" key="1">
    <source>
        <dbReference type="ARBA" id="ARBA00010886"/>
    </source>
</evidence>
<feature type="compositionally biased region" description="Polar residues" evidence="8">
    <location>
        <begin position="389"/>
        <end position="404"/>
    </location>
</feature>
<dbReference type="EMBL" id="JADGIZ020000039">
    <property type="protein sequence ID" value="KAL2913969.1"/>
    <property type="molecule type" value="Genomic_DNA"/>
</dbReference>
<dbReference type="SMART" id="SM00220">
    <property type="entry name" value="S_TKc"/>
    <property type="match status" value="1"/>
</dbReference>
<evidence type="ECO:0000256" key="4">
    <source>
        <dbReference type="ARBA" id="ARBA00022741"/>
    </source>
</evidence>
<dbReference type="Pfam" id="PF00069">
    <property type="entry name" value="Pkinase"/>
    <property type="match status" value="2"/>
</dbReference>
<dbReference type="Proteomes" id="UP001527925">
    <property type="component" value="Unassembled WGS sequence"/>
</dbReference>
<evidence type="ECO:0000256" key="3">
    <source>
        <dbReference type="ARBA" id="ARBA00022679"/>
    </source>
</evidence>
<dbReference type="PROSITE" id="PS00107">
    <property type="entry name" value="PROTEIN_KINASE_ATP"/>
    <property type="match status" value="1"/>
</dbReference>
<feature type="region of interest" description="Disordered" evidence="8">
    <location>
        <begin position="177"/>
        <end position="224"/>
    </location>
</feature>
<accession>A0ABR4N3A0</accession>
<keyword evidence="6 7" id="KW-0067">ATP-binding</keyword>
<dbReference type="InterPro" id="IPR011009">
    <property type="entry name" value="Kinase-like_dom_sf"/>
</dbReference>
<feature type="region of interest" description="Disordered" evidence="8">
    <location>
        <begin position="252"/>
        <end position="300"/>
    </location>
</feature>